<accession>A0A285IYT9</accession>
<dbReference type="GO" id="GO:0005886">
    <property type="term" value="C:plasma membrane"/>
    <property type="evidence" value="ECO:0007669"/>
    <property type="project" value="TreeGrafter"/>
</dbReference>
<dbReference type="Pfam" id="PF00015">
    <property type="entry name" value="MCPsignal"/>
    <property type="match status" value="1"/>
</dbReference>
<evidence type="ECO:0000313" key="8">
    <source>
        <dbReference type="Proteomes" id="UP000231702"/>
    </source>
</evidence>
<evidence type="ECO:0000259" key="4">
    <source>
        <dbReference type="PROSITE" id="PS50111"/>
    </source>
</evidence>
<dbReference type="GO" id="GO:0006935">
    <property type="term" value="P:chemotaxis"/>
    <property type="evidence" value="ECO:0007669"/>
    <property type="project" value="UniProtKB-KW"/>
</dbReference>
<dbReference type="GO" id="GO:0004888">
    <property type="term" value="F:transmembrane signaling receptor activity"/>
    <property type="evidence" value="ECO:0007669"/>
    <property type="project" value="TreeGrafter"/>
</dbReference>
<evidence type="ECO:0000256" key="2">
    <source>
        <dbReference type="ARBA" id="ARBA00029447"/>
    </source>
</evidence>
<evidence type="ECO:0000313" key="7">
    <source>
        <dbReference type="Proteomes" id="UP000231655"/>
    </source>
</evidence>
<dbReference type="PANTHER" id="PTHR43531">
    <property type="entry name" value="PROTEIN ICFG"/>
    <property type="match status" value="1"/>
</dbReference>
<evidence type="ECO:0000256" key="1">
    <source>
        <dbReference type="ARBA" id="ARBA00022500"/>
    </source>
</evidence>
<dbReference type="InterPro" id="IPR051310">
    <property type="entry name" value="MCP_chemotaxis"/>
</dbReference>
<feature type="domain" description="Methyl-accepting transducer" evidence="4">
    <location>
        <begin position="23"/>
        <end position="273"/>
    </location>
</feature>
<evidence type="ECO:0000313" key="5">
    <source>
        <dbReference type="EMBL" id="PJE25959.1"/>
    </source>
</evidence>
<dbReference type="Proteomes" id="UP000231655">
    <property type="component" value="Unassembled WGS sequence"/>
</dbReference>
<dbReference type="GO" id="GO:0007165">
    <property type="term" value="P:signal transduction"/>
    <property type="evidence" value="ECO:0007669"/>
    <property type="project" value="UniProtKB-KW"/>
</dbReference>
<organism evidence="6 7">
    <name type="scientific">Pseudooceanicola antarcticus</name>
    <dbReference type="NCBI Taxonomy" id="1247613"/>
    <lineage>
        <taxon>Bacteria</taxon>
        <taxon>Pseudomonadati</taxon>
        <taxon>Pseudomonadota</taxon>
        <taxon>Alphaproteobacteria</taxon>
        <taxon>Rhodobacterales</taxon>
        <taxon>Paracoccaceae</taxon>
        <taxon>Pseudooceanicola</taxon>
    </lineage>
</organism>
<keyword evidence="1" id="KW-0145">Chemotaxis</keyword>
<dbReference type="EMBL" id="PGTD01000023">
    <property type="protein sequence ID" value="PJE25959.1"/>
    <property type="molecule type" value="Genomic_DNA"/>
</dbReference>
<reference evidence="6 7" key="1">
    <citation type="submission" date="2017-09" db="EMBL/GenBank/DDBJ databases">
        <authorList>
            <person name="Ehlers B."/>
            <person name="Leendertz F.H."/>
        </authorList>
    </citation>
    <scope>NUCLEOTIDE SEQUENCE [LARGE SCALE GENOMIC DNA]</scope>
    <source>
        <strain evidence="6 7">CGMCC 1.12662</strain>
    </source>
</reference>
<name>A0A285IYT9_9RHOB</name>
<protein>
    <submittedName>
        <fullName evidence="6">Methyl-accepting chemotaxis protein</fullName>
    </submittedName>
</protein>
<sequence>MEHDPTFPDPQPAGISLDRLATNASALGQEVVDVDGFLEDLTSRTEVLLSQLKQVREGTGHVLQMNASVMTTIQDAYRQLEDTQSSFETLIRTSDIAGKHAFSVLTWVLTLDSRTRDVETVLEDVQASNDQIAAIASQVNMLAINAKIEAARAGEAGKGFSVVADAINTLSQQTGTAAETISDNIQRLVDWIIRLQQETGSVSETSRELARAGEEVATRNAEVKDAMDRSVARMKLVRDDAVDADKALREYTPQIEGTFGIIRESTGAVEDVHERVRSLRDRSEALVQDAVLAGGDSADSRFITDAKARAHRISQLFDTAVDEGRITIDDLFDTDYRPVPRSDPEQVVTRFTNFTDTVLPPILEEALELDSKVTFCAAVDRNGYLPTHNRKFSHPQGDDPVWNMAHCRNRRIFDDRVGLKAGRNKDPFLLQVYRRDMGGGDFVMMKDLSVPIFVKNRHWGGLRLAYRF</sequence>
<evidence type="ECO:0000256" key="3">
    <source>
        <dbReference type="PROSITE-ProRule" id="PRU00284"/>
    </source>
</evidence>
<dbReference type="SMART" id="SM00283">
    <property type="entry name" value="MA"/>
    <property type="match status" value="1"/>
</dbReference>
<evidence type="ECO:0000313" key="6">
    <source>
        <dbReference type="EMBL" id="SNY52256.1"/>
    </source>
</evidence>
<dbReference type="OrthoDB" id="2489132at2"/>
<proteinExistence type="inferred from homology"/>
<keyword evidence="3" id="KW-0807">Transducer</keyword>
<dbReference type="PROSITE" id="PS50111">
    <property type="entry name" value="CHEMOTAXIS_TRANSDUC_2"/>
    <property type="match status" value="1"/>
</dbReference>
<keyword evidence="8" id="KW-1185">Reference proteome</keyword>
<dbReference type="EMBL" id="OBEA01000004">
    <property type="protein sequence ID" value="SNY52256.1"/>
    <property type="molecule type" value="Genomic_DNA"/>
</dbReference>
<dbReference type="InterPro" id="IPR004089">
    <property type="entry name" value="MCPsignal_dom"/>
</dbReference>
<dbReference type="RefSeq" id="WP_097145986.1">
    <property type="nucleotide sequence ID" value="NZ_OBEA01000004.1"/>
</dbReference>
<dbReference type="PANTHER" id="PTHR43531:SF11">
    <property type="entry name" value="METHYL-ACCEPTING CHEMOTAXIS PROTEIN 3"/>
    <property type="match status" value="1"/>
</dbReference>
<dbReference type="AlphaFoldDB" id="A0A285IYT9"/>
<gene>
    <name evidence="5" type="ORF">CVM39_19875</name>
    <name evidence="6" type="ORF">SAMN06297129_2240</name>
</gene>
<comment type="similarity">
    <text evidence="2">Belongs to the methyl-accepting chemotaxis (MCP) protein family.</text>
</comment>
<reference evidence="5 8" key="2">
    <citation type="journal article" date="2018" name="Int. J. Syst. Evol. Microbiol.">
        <title>Pseudooceanicola lipolyticus sp. nov., a marine alphaproteobacterium, reclassification of Oceanicola flagellatus as Pseudooceanicola flagellatus comb. nov. and emended description of the genus Pseudooceanicola.</title>
        <authorList>
            <person name="Huang M.-M."/>
            <person name="Guo L.-L."/>
            <person name="Wu Y.-H."/>
            <person name="Lai Q.-L."/>
            <person name="Shao Z.-Z."/>
            <person name="Wang C.-S."/>
            <person name="Wu M."/>
            <person name="Xu X.-W."/>
        </authorList>
    </citation>
    <scope>NUCLEOTIDE SEQUENCE [LARGE SCALE GENOMIC DNA]</scope>
    <source>
        <strain evidence="5 8">Ar-45</strain>
    </source>
</reference>
<dbReference type="SUPFAM" id="SSF58104">
    <property type="entry name" value="Methyl-accepting chemotaxis protein (MCP) signaling domain"/>
    <property type="match status" value="1"/>
</dbReference>
<dbReference type="Gene3D" id="1.10.287.950">
    <property type="entry name" value="Methyl-accepting chemotaxis protein"/>
    <property type="match status" value="1"/>
</dbReference>
<dbReference type="Proteomes" id="UP000231702">
    <property type="component" value="Unassembled WGS sequence"/>
</dbReference>